<name>X1W133_9ZZZZ</name>
<protein>
    <submittedName>
        <fullName evidence="1">Uncharacterized protein</fullName>
    </submittedName>
</protein>
<accession>X1W133</accession>
<gene>
    <name evidence="1" type="ORF">S12H4_55430</name>
</gene>
<dbReference type="AlphaFoldDB" id="X1W133"/>
<evidence type="ECO:0000313" key="1">
    <source>
        <dbReference type="EMBL" id="GAJ21255.1"/>
    </source>
</evidence>
<proteinExistence type="predicted"/>
<sequence length="222" mass="23191">VGIVDYIASANIHSKFLHSGVTHNAVSSLSISGGTIRGDYLYVNNITSDGDPFIGLETRGAGILTISGTASFIGSAWGLGDAYFNPTSIFHIKNVGGGTDIAIESDAGDASVIIDSDTNNDGYVIFKEAGAEKFNIIHDASQSHLYIYDNDATTTAVSISGGRVGINKTIPINYQLDVNGSIYGTSVSSQTISGGNFHGILPMTYSLPNSRISSNQSVALCQ</sequence>
<reference evidence="1" key="1">
    <citation type="journal article" date="2014" name="Front. Microbiol.">
        <title>High frequency of phylogenetically diverse reductive dehalogenase-homologous genes in deep subseafloor sedimentary metagenomes.</title>
        <authorList>
            <person name="Kawai M."/>
            <person name="Futagami T."/>
            <person name="Toyoda A."/>
            <person name="Takaki Y."/>
            <person name="Nishi S."/>
            <person name="Hori S."/>
            <person name="Arai W."/>
            <person name="Tsubouchi T."/>
            <person name="Morono Y."/>
            <person name="Uchiyama I."/>
            <person name="Ito T."/>
            <person name="Fujiyama A."/>
            <person name="Inagaki F."/>
            <person name="Takami H."/>
        </authorList>
    </citation>
    <scope>NUCLEOTIDE SEQUENCE</scope>
    <source>
        <strain evidence="1">Expedition CK06-06</strain>
    </source>
</reference>
<organism evidence="1">
    <name type="scientific">marine sediment metagenome</name>
    <dbReference type="NCBI Taxonomy" id="412755"/>
    <lineage>
        <taxon>unclassified sequences</taxon>
        <taxon>metagenomes</taxon>
        <taxon>ecological metagenomes</taxon>
    </lineage>
</organism>
<dbReference type="EMBL" id="BARW01035555">
    <property type="protein sequence ID" value="GAJ21255.1"/>
    <property type="molecule type" value="Genomic_DNA"/>
</dbReference>
<feature type="non-terminal residue" evidence="1">
    <location>
        <position position="1"/>
    </location>
</feature>
<comment type="caution">
    <text evidence="1">The sequence shown here is derived from an EMBL/GenBank/DDBJ whole genome shotgun (WGS) entry which is preliminary data.</text>
</comment>
<feature type="non-terminal residue" evidence="1">
    <location>
        <position position="222"/>
    </location>
</feature>